<gene>
    <name evidence="2" type="ORF">SPARVUS_LOCUS15156049</name>
</gene>
<feature type="non-terminal residue" evidence="2">
    <location>
        <position position="45"/>
    </location>
</feature>
<evidence type="ECO:0000256" key="1">
    <source>
        <dbReference type="SAM" id="MobiDB-lite"/>
    </source>
</evidence>
<name>A0ABN9GZJ8_9NEOB</name>
<accession>A0ABN9GZJ8</accession>
<dbReference type="EMBL" id="CATNWA010019772">
    <property type="protein sequence ID" value="CAI9614906.1"/>
    <property type="molecule type" value="Genomic_DNA"/>
</dbReference>
<dbReference type="Proteomes" id="UP001162483">
    <property type="component" value="Unassembled WGS sequence"/>
</dbReference>
<comment type="caution">
    <text evidence="2">The sequence shown here is derived from an EMBL/GenBank/DDBJ whole genome shotgun (WGS) entry which is preliminary data.</text>
</comment>
<organism evidence="2 3">
    <name type="scientific">Staurois parvus</name>
    <dbReference type="NCBI Taxonomy" id="386267"/>
    <lineage>
        <taxon>Eukaryota</taxon>
        <taxon>Metazoa</taxon>
        <taxon>Chordata</taxon>
        <taxon>Craniata</taxon>
        <taxon>Vertebrata</taxon>
        <taxon>Euteleostomi</taxon>
        <taxon>Amphibia</taxon>
        <taxon>Batrachia</taxon>
        <taxon>Anura</taxon>
        <taxon>Neobatrachia</taxon>
        <taxon>Ranoidea</taxon>
        <taxon>Ranidae</taxon>
        <taxon>Staurois</taxon>
    </lineage>
</organism>
<reference evidence="2" key="1">
    <citation type="submission" date="2023-05" db="EMBL/GenBank/DDBJ databases">
        <authorList>
            <person name="Stuckert A."/>
        </authorList>
    </citation>
    <scope>NUCLEOTIDE SEQUENCE</scope>
</reference>
<proteinExistence type="predicted"/>
<sequence length="45" mass="5429">MAKRRIDEINKELNQVMEQLGDARIDRQESSRQQRKAEIMESIKR</sequence>
<evidence type="ECO:0000313" key="2">
    <source>
        <dbReference type="EMBL" id="CAI9614906.1"/>
    </source>
</evidence>
<feature type="region of interest" description="Disordered" evidence="1">
    <location>
        <begin position="23"/>
        <end position="45"/>
    </location>
</feature>
<protein>
    <submittedName>
        <fullName evidence="2">Uncharacterized protein</fullName>
    </submittedName>
</protein>
<evidence type="ECO:0000313" key="3">
    <source>
        <dbReference type="Proteomes" id="UP001162483"/>
    </source>
</evidence>
<keyword evidence="3" id="KW-1185">Reference proteome</keyword>